<evidence type="ECO:0000256" key="2">
    <source>
        <dbReference type="ARBA" id="ARBA00022676"/>
    </source>
</evidence>
<evidence type="ECO:0000313" key="11">
    <source>
        <dbReference type="Proteomes" id="UP000036681"/>
    </source>
</evidence>
<evidence type="ECO:0000256" key="4">
    <source>
        <dbReference type="ARBA" id="ARBA00022737"/>
    </source>
</evidence>
<proteinExistence type="inferred from homology"/>
<dbReference type="PANTHER" id="PTHR24171:SF8">
    <property type="entry name" value="BRCA1-ASSOCIATED RING DOMAIN PROTEIN 1"/>
    <property type="match status" value="1"/>
</dbReference>
<dbReference type="SUPFAM" id="SSF47769">
    <property type="entry name" value="SAM/Pointed domain"/>
    <property type="match status" value="1"/>
</dbReference>
<dbReference type="PROSITE" id="PS50297">
    <property type="entry name" value="ANK_REP_REGION"/>
    <property type="match status" value="4"/>
</dbReference>
<dbReference type="GO" id="GO:0031436">
    <property type="term" value="C:BRCA1-BARD1 complex"/>
    <property type="evidence" value="ECO:0007669"/>
    <property type="project" value="TreeGrafter"/>
</dbReference>
<feature type="repeat" description="ANK" evidence="8">
    <location>
        <begin position="74"/>
        <end position="106"/>
    </location>
</feature>
<keyword evidence="2" id="KW-0328">Glycosyltransferase</keyword>
<dbReference type="InterPro" id="IPR002110">
    <property type="entry name" value="Ankyrin_rpt"/>
</dbReference>
<dbReference type="SMART" id="SM00454">
    <property type="entry name" value="SAM"/>
    <property type="match status" value="1"/>
</dbReference>
<sequence>MMSDGAVSVLEHFLSACEAWNLDEVHRVVESGFNVDAFDDDHVTGLQMAAATGNIGIVEYLVDNGADIEKSNQVGMTPLHHACRNGHINVVRILVQRGANYQKLTSMKLILLEMLKTAYLPSRYLGASSMTLAAAGGHIELVKLLLDLRVSVNPSHTALCPTPIIAAAFRRHTHICALLTHRGAYVDGHIQRLWNLSALSTAISCGATSVVSALLELGANASFRSLGGRTATELASALNREDALAVIKTALRSSIKEEKPKEVDLRERILARDEVAVRVALRRGTTCTTFAEGCTPLMYAILLADIAIVKAIMEENANIDAAESVSGLTALMLAAIVGDSEIIECLLNAGADASLTSFEGLTALDYALTSGLLDAEVLCLLQRHLEHGSLPPAKSEIHQQLSRVIHTGKSKILNKISTHVGLSVSLGSIERKDANSLPREHFGRLLRAASDGTQAEFVLASDMLRSIGHHGRPTKNDPLQSCIRIARYIAEQRATHIFAPLPIAFIGEESQCENSISAKYGNSIDSSISGKSQSSERQKEYFSLAQRNADLFYEYRFPKGESRRGKIGNLKTRLLFDDENRRKISSSTSASGSEDKSPPRAQGYSFFERGSTSTLGTTPRVRVRSRETVTLDDDEKSSPSRLSLNQYTFALKDDKTTLRKSTSSPMLGTMICRSSSANCLKVTNSARNSARNAVSTLEHGHRRRHHTVTEDSLWMELREAGLGAYVDLLKAEEVDKATFVALTNDDLMHLGIINTLHRQTLLKIAKAVRHM</sequence>
<evidence type="ECO:0000256" key="5">
    <source>
        <dbReference type="ARBA" id="ARBA00023043"/>
    </source>
</evidence>
<feature type="region of interest" description="Disordered" evidence="9">
    <location>
        <begin position="583"/>
        <end position="639"/>
    </location>
</feature>
<dbReference type="InterPro" id="IPR036770">
    <property type="entry name" value="Ankyrin_rpt-contain_sf"/>
</dbReference>
<dbReference type="Gene3D" id="1.10.150.50">
    <property type="entry name" value="Transcription Factor, Ets-1"/>
    <property type="match status" value="1"/>
</dbReference>
<evidence type="ECO:0000313" key="12">
    <source>
        <dbReference type="WBParaSite" id="ALUE_0000315001-mRNA-1"/>
    </source>
</evidence>
<dbReference type="CDD" id="cd09487">
    <property type="entry name" value="SAM_superfamily"/>
    <property type="match status" value="1"/>
</dbReference>
<dbReference type="SMART" id="SM00248">
    <property type="entry name" value="ANK"/>
    <property type="match status" value="8"/>
</dbReference>
<dbReference type="GO" id="GO:0003950">
    <property type="term" value="F:NAD+ poly-ADP-ribosyltransferase activity"/>
    <property type="evidence" value="ECO:0007669"/>
    <property type="project" value="UniProtKB-EC"/>
</dbReference>
<dbReference type="WBParaSite" id="ALUE_0000315001-mRNA-1">
    <property type="protein sequence ID" value="ALUE_0000315001-mRNA-1"/>
    <property type="gene ID" value="ALUE_0000315001"/>
</dbReference>
<dbReference type="GO" id="GO:0085020">
    <property type="term" value="P:protein K6-linked ubiquitination"/>
    <property type="evidence" value="ECO:0007669"/>
    <property type="project" value="TreeGrafter"/>
</dbReference>
<dbReference type="PROSITE" id="PS50105">
    <property type="entry name" value="SAM_DOMAIN"/>
    <property type="match status" value="1"/>
</dbReference>
<feature type="repeat" description="ANK" evidence="8">
    <location>
        <begin position="292"/>
        <end position="324"/>
    </location>
</feature>
<evidence type="ECO:0000256" key="3">
    <source>
        <dbReference type="ARBA" id="ARBA00022695"/>
    </source>
</evidence>
<dbReference type="PRINTS" id="PR01415">
    <property type="entry name" value="ANKYRIN"/>
</dbReference>
<evidence type="ECO:0000256" key="1">
    <source>
        <dbReference type="ARBA" id="ARBA00012020"/>
    </source>
</evidence>
<dbReference type="SUPFAM" id="SSF48403">
    <property type="entry name" value="Ankyrin repeat"/>
    <property type="match status" value="1"/>
</dbReference>
<dbReference type="Pfam" id="PF00536">
    <property type="entry name" value="SAM_1"/>
    <property type="match status" value="1"/>
</dbReference>
<dbReference type="InterPro" id="IPR001660">
    <property type="entry name" value="SAM"/>
</dbReference>
<evidence type="ECO:0000259" key="10">
    <source>
        <dbReference type="PROSITE" id="PS50105"/>
    </source>
</evidence>
<dbReference type="PROSITE" id="PS50088">
    <property type="entry name" value="ANK_REPEAT"/>
    <property type="match status" value="5"/>
</dbReference>
<feature type="repeat" description="ANK" evidence="8">
    <location>
        <begin position="41"/>
        <end position="73"/>
    </location>
</feature>
<name>A0A0M3HNB3_ASCLU</name>
<feature type="repeat" description="ANK" evidence="8">
    <location>
        <begin position="326"/>
        <end position="358"/>
    </location>
</feature>
<evidence type="ECO:0000256" key="6">
    <source>
        <dbReference type="ARBA" id="ARBA00024347"/>
    </source>
</evidence>
<comment type="similarity">
    <text evidence="6">Belongs to the ARTD/PARP family.</text>
</comment>
<dbReference type="Gene3D" id="1.25.40.20">
    <property type="entry name" value="Ankyrin repeat-containing domain"/>
    <property type="match status" value="3"/>
</dbReference>
<dbReference type="PANTHER" id="PTHR24171">
    <property type="entry name" value="ANKYRIN REPEAT DOMAIN-CONTAINING PROTEIN 39-RELATED"/>
    <property type="match status" value="1"/>
</dbReference>
<keyword evidence="5 8" id="KW-0040">ANK repeat</keyword>
<evidence type="ECO:0000256" key="8">
    <source>
        <dbReference type="PROSITE-ProRule" id="PRU00023"/>
    </source>
</evidence>
<dbReference type="EC" id="2.4.2.30" evidence="1"/>
<protein>
    <recommendedName>
        <fullName evidence="1">NAD(+) ADP-ribosyltransferase</fullName>
        <ecNumber evidence="1">2.4.2.30</ecNumber>
    </recommendedName>
</protein>
<keyword evidence="3" id="KW-0548">Nucleotidyltransferase</keyword>
<feature type="domain" description="SAM" evidence="10">
    <location>
        <begin position="714"/>
        <end position="771"/>
    </location>
</feature>
<dbReference type="Pfam" id="PF12796">
    <property type="entry name" value="Ank_2"/>
    <property type="match status" value="2"/>
</dbReference>
<keyword evidence="3" id="KW-0808">Transferase</keyword>
<dbReference type="GO" id="GO:0070531">
    <property type="term" value="C:BRCA1-A complex"/>
    <property type="evidence" value="ECO:0007669"/>
    <property type="project" value="TreeGrafter"/>
</dbReference>
<dbReference type="InterPro" id="IPR013761">
    <property type="entry name" value="SAM/pointed_sf"/>
</dbReference>
<organism evidence="11 12">
    <name type="scientific">Ascaris lumbricoides</name>
    <name type="common">Giant roundworm</name>
    <dbReference type="NCBI Taxonomy" id="6252"/>
    <lineage>
        <taxon>Eukaryota</taxon>
        <taxon>Metazoa</taxon>
        <taxon>Ecdysozoa</taxon>
        <taxon>Nematoda</taxon>
        <taxon>Chromadorea</taxon>
        <taxon>Rhabditida</taxon>
        <taxon>Spirurina</taxon>
        <taxon>Ascaridomorpha</taxon>
        <taxon>Ascaridoidea</taxon>
        <taxon>Ascarididae</taxon>
        <taxon>Ascaris</taxon>
    </lineage>
</organism>
<keyword evidence="11" id="KW-1185">Reference proteome</keyword>
<evidence type="ECO:0000256" key="9">
    <source>
        <dbReference type="SAM" id="MobiDB-lite"/>
    </source>
</evidence>
<comment type="catalytic activity">
    <reaction evidence="7">
        <text>NAD(+) + (ADP-D-ribosyl)n-acceptor = nicotinamide + (ADP-D-ribosyl)n+1-acceptor + H(+).</text>
        <dbReference type="EC" id="2.4.2.30"/>
    </reaction>
</comment>
<dbReference type="GO" id="GO:0016779">
    <property type="term" value="F:nucleotidyltransferase activity"/>
    <property type="evidence" value="ECO:0007669"/>
    <property type="project" value="UniProtKB-KW"/>
</dbReference>
<dbReference type="GO" id="GO:0004842">
    <property type="term" value="F:ubiquitin-protein transferase activity"/>
    <property type="evidence" value="ECO:0007669"/>
    <property type="project" value="TreeGrafter"/>
</dbReference>
<accession>A0A0M3HNB3</accession>
<feature type="repeat" description="ANK" evidence="8">
    <location>
        <begin position="125"/>
        <end position="157"/>
    </location>
</feature>
<dbReference type="Proteomes" id="UP000036681">
    <property type="component" value="Unplaced"/>
</dbReference>
<reference evidence="12" key="1">
    <citation type="submission" date="2016-05" db="UniProtKB">
        <authorList>
            <consortium name="WormBaseParasite"/>
        </authorList>
    </citation>
    <scope>IDENTIFICATION</scope>
</reference>
<dbReference type="AlphaFoldDB" id="A0A0M3HNB3"/>
<keyword evidence="4" id="KW-0677">Repeat</keyword>
<evidence type="ECO:0000256" key="7">
    <source>
        <dbReference type="ARBA" id="ARBA00033987"/>
    </source>
</evidence>